<evidence type="ECO:0000313" key="9">
    <source>
        <dbReference type="Proteomes" id="UP000187495"/>
    </source>
</evidence>
<dbReference type="RefSeq" id="WP_076555058.1">
    <property type="nucleotide sequence ID" value="NZ_FTNU01000005.1"/>
</dbReference>
<dbReference type="GO" id="GO:0009306">
    <property type="term" value="P:protein secretion"/>
    <property type="evidence" value="ECO:0007669"/>
    <property type="project" value="InterPro"/>
</dbReference>
<dbReference type="Proteomes" id="UP000187495">
    <property type="component" value="Unassembled WGS sequence"/>
</dbReference>
<keyword evidence="3 6" id="KW-1133">Transmembrane helix</keyword>
<accession>A0A1N7EJ34</accession>
<name>A0A1N7EJ34_9GAMM</name>
<evidence type="ECO:0000256" key="1">
    <source>
        <dbReference type="ARBA" id="ARBA00004167"/>
    </source>
</evidence>
<dbReference type="GO" id="GO:0005886">
    <property type="term" value="C:plasma membrane"/>
    <property type="evidence" value="ECO:0007669"/>
    <property type="project" value="InterPro"/>
</dbReference>
<evidence type="ECO:0000313" key="8">
    <source>
        <dbReference type="EMBL" id="SIR88110.1"/>
    </source>
</evidence>
<comment type="subcellular location">
    <subcellularLocation>
        <location evidence="1">Membrane</location>
        <topology evidence="1">Single-pass membrane protein</topology>
    </subcellularLocation>
</comment>
<dbReference type="PANTHER" id="PTHR36985:SF1">
    <property type="entry name" value="TRANSLOCATION AND ASSEMBLY MODULE SUBUNIT TAMB"/>
    <property type="match status" value="1"/>
</dbReference>
<keyword evidence="2 6" id="KW-0812">Transmembrane</keyword>
<feature type="domain" description="Translocation and assembly module TamB C-terminal" evidence="7">
    <location>
        <begin position="1345"/>
        <end position="1693"/>
    </location>
</feature>
<protein>
    <submittedName>
        <fullName evidence="8">Translocation and assembly module TamB</fullName>
    </submittedName>
</protein>
<gene>
    <name evidence="8" type="ORF">SAMN02745664_10576</name>
</gene>
<keyword evidence="9" id="KW-1185">Reference proteome</keyword>
<reference evidence="9" key="1">
    <citation type="submission" date="2017-01" db="EMBL/GenBank/DDBJ databases">
        <authorList>
            <person name="Varghese N."/>
            <person name="Submissions S."/>
        </authorList>
    </citation>
    <scope>NUCLEOTIDE SEQUENCE [LARGE SCALE GENOMIC DNA]</scope>
    <source>
        <strain evidence="9">DSM 21768</strain>
    </source>
</reference>
<evidence type="ECO:0000259" key="7">
    <source>
        <dbReference type="Pfam" id="PF04357"/>
    </source>
</evidence>
<dbReference type="Pfam" id="PF04357">
    <property type="entry name" value="TamB"/>
    <property type="match status" value="1"/>
</dbReference>
<evidence type="ECO:0000256" key="4">
    <source>
        <dbReference type="ARBA" id="ARBA00023136"/>
    </source>
</evidence>
<organism evidence="8 9">
    <name type="scientific">Moraxella cuniculi DSM 21768</name>
    <dbReference type="NCBI Taxonomy" id="1122245"/>
    <lineage>
        <taxon>Bacteria</taxon>
        <taxon>Pseudomonadati</taxon>
        <taxon>Pseudomonadota</taxon>
        <taxon>Gammaproteobacteria</taxon>
        <taxon>Moraxellales</taxon>
        <taxon>Moraxellaceae</taxon>
        <taxon>Moraxella</taxon>
    </lineage>
</organism>
<dbReference type="PANTHER" id="PTHR36985">
    <property type="entry name" value="TRANSLOCATION AND ASSEMBLY MODULE SUBUNIT TAMB"/>
    <property type="match status" value="1"/>
</dbReference>
<evidence type="ECO:0000256" key="5">
    <source>
        <dbReference type="SAM" id="MobiDB-lite"/>
    </source>
</evidence>
<feature type="transmembrane region" description="Helical" evidence="6">
    <location>
        <begin position="64"/>
        <end position="87"/>
    </location>
</feature>
<feature type="region of interest" description="Disordered" evidence="5">
    <location>
        <begin position="28"/>
        <end position="54"/>
    </location>
</feature>
<evidence type="ECO:0000256" key="3">
    <source>
        <dbReference type="ARBA" id="ARBA00022989"/>
    </source>
</evidence>
<evidence type="ECO:0000256" key="6">
    <source>
        <dbReference type="SAM" id="Phobius"/>
    </source>
</evidence>
<evidence type="ECO:0000256" key="2">
    <source>
        <dbReference type="ARBA" id="ARBA00022692"/>
    </source>
</evidence>
<dbReference type="STRING" id="34061.B0189_03515"/>
<dbReference type="EMBL" id="FTNU01000005">
    <property type="protein sequence ID" value="SIR88110.1"/>
    <property type="molecule type" value="Genomic_DNA"/>
</dbReference>
<dbReference type="GO" id="GO:0097347">
    <property type="term" value="C:TAM protein secretion complex"/>
    <property type="evidence" value="ECO:0007669"/>
    <property type="project" value="TreeGrafter"/>
</dbReference>
<keyword evidence="4 6" id="KW-0472">Membrane</keyword>
<sequence>MTTSSTSLILLHKSAALHADDLQSSVHLSSDGASDLPPPADIANHQQDLPPPNPSPKRPRWLVYLLRLLIAAVVATALLLVSLLYLINTDTGSKFLVEKIALETGVQLKYTEGSLGRGIWLQDVNIAQGEDITVKVNRAYVQFGWRALFARQVHLVNADIDKVLVINKKPATGEPFDYATISLPVALQLDNAKVNEVRYEQTGSDSVRLHSIALSSAKWSGSQVELVDAAVSYGDVVDVRKATGKIDLSGDYPLTATADVRVAALDKVYFDTLSVKASGSLKRTTGSLVSRYNQQNITGSFIAQGLDKNSPFEAKLEFAKVQLPYAEEQNITLTDGVITAAGVVSNIELRINADLTAKDIPSGRYHGRGIVRDGGMDIPFLQANTPQGVLTASGSMQWSDKYQLDATIVGNGFAIRNAMPIEYREYQAYLPQTLTGRLGVKYYLLDENNDTRFEFDLNQQDGERIYATLAQNQDSTDAPWRIDATWANLIRRQVPKIDTINSRQGQLSLRLEEGRTYIAADADIDALNAAPRGRYQLQANIEKGERLHLTDFRYQGVMGTLAGIGRLDFATTNASLTWQVDMRADSLRPNAYFATPNQTPFDTITGRIVATGRMREEGKASVHEISLSDSDLLARLTDGKQVALAGQGSSTIKLQNGQIAHLVAKFDGDVEQDILPQLAKSAVGLQLEGNLEQLTINRASLSGDSGKIVATGKLALTQGVDWDIKGKLEEVDTAKFVNNSNLVATLTGDLLTAGSYRAGKLQRVSANFAGRVANNRMTNGVLNFDITGSDSKFVINRLVHQGSAGNLDAAGWLDISRGVAWQLDAKMASLNLAAFVKNLPSKLSGTANIAGSWQDDRQIVDIQTLDIAGTYNDLPLIATGALYAELALPKDMAGYLQKIKQTSRRPTSTDELLSLRQRIDSNARQTQNIIRKLTADDLKVQIGDNIVRMAGDESQFTTSVRVVDMGQLINKTSGAITGGVILINDDNALPTLYIDTTINALRMPNLLIQNAQILGKIVNLGNSDSQLLVRGEDVIALGKVIKAARIDFAGTESEHTLFVATKSGDIEAVAQVTGSLDRKTMRYSGVLSDGSIKSKFGEMTQRQPTEFAYGLGDNSIQVAAHCWQTQYLRNKGEGVICLQDTLSHTPNSGNVNVVVQNLDTQVFSAALPKDIQWQSMLNGRAKASWRAGSRPEVDVVLYSDNGSIGLNQEDTGYVDMPYQRASVIAKSVSKGLQIRTDVLGVAGRGYADVVIDPYQPNKPISGRLAMNELNLAVLRPFFSNLQTLTGRVDLSGRLDGTLKKPLFYGNAKLDQGALAITGVPLALSNIQAGLNIEGTHAVLEGSFVGGEGQGVLTGELDWATEIQAKLGIMGENLSVNRPPLVIAQISPDLEIVIKPQQKFVDVQGVVSIPAATIRPPESTAEIVSESADVSVLDRRMTGNIDQVLAVVEPWNINANIGVDLGGDVEFRGFGARLPLAGALHLTQSGQGVMQALGVIQVSERTKIDAIGQNLDLNYAQIRFDGNMTNPRLSIEGEKQVEGQTVGVRIRGTISSPNITVFNDAGLSEQQAMNALVTGRISQSNDAGITEQGFRSQVTNQLAAAGLSLGLSTTRNLTNQIGQVLGLQSLTIDASGNSEDTNVNVTGYITPDLYIRYGVGVFNAESSLSMRYQLTRRIYIEATSAAENMVDVIYRWKF</sequence>
<dbReference type="InterPro" id="IPR007452">
    <property type="entry name" value="TamB_C"/>
</dbReference>
<proteinExistence type="predicted"/>